<dbReference type="InParanoid" id="A0A2K1QRZ5"/>
<dbReference type="EMBL" id="NKHZ01000048">
    <property type="protein sequence ID" value="PNS17857.1"/>
    <property type="molecule type" value="Genomic_DNA"/>
</dbReference>
<dbReference type="InterPro" id="IPR021858">
    <property type="entry name" value="Fun_TF"/>
</dbReference>
<comment type="subcellular location">
    <subcellularLocation>
        <location evidence="1">Nucleus</location>
    </subcellularLocation>
</comment>
<dbReference type="GO" id="GO:0000981">
    <property type="term" value="F:DNA-binding transcription factor activity, RNA polymerase II-specific"/>
    <property type="evidence" value="ECO:0007669"/>
    <property type="project" value="InterPro"/>
</dbReference>
<feature type="region of interest" description="Disordered" evidence="3">
    <location>
        <begin position="1"/>
        <end position="23"/>
    </location>
</feature>
<dbReference type="OrthoDB" id="5294180at2759"/>
<dbReference type="STRING" id="2082308.A0A2K1QRZ5"/>
<dbReference type="Gene3D" id="4.10.240.10">
    <property type="entry name" value="Zn(2)-C6 fungal-type DNA-binding domain"/>
    <property type="match status" value="1"/>
</dbReference>
<name>A0A2K1QRZ5_9PEZI</name>
<comment type="caution">
    <text evidence="5">The sequence shown here is derived from an EMBL/GenBank/DDBJ whole genome shotgun (WGS) entry which is preliminary data.</text>
</comment>
<evidence type="ECO:0000256" key="2">
    <source>
        <dbReference type="ARBA" id="ARBA00023242"/>
    </source>
</evidence>
<dbReference type="CDD" id="cd00067">
    <property type="entry name" value="GAL4"/>
    <property type="match status" value="1"/>
</dbReference>
<accession>A0A2K1QRZ5</accession>
<dbReference type="Pfam" id="PF11951">
    <property type="entry name" value="Fungal_trans_2"/>
    <property type="match status" value="1"/>
</dbReference>
<feature type="region of interest" description="Disordered" evidence="3">
    <location>
        <begin position="191"/>
        <end position="216"/>
    </location>
</feature>
<evidence type="ECO:0000256" key="1">
    <source>
        <dbReference type="ARBA" id="ARBA00004123"/>
    </source>
</evidence>
<protein>
    <recommendedName>
        <fullName evidence="4">Zn(2)-C6 fungal-type domain-containing protein</fullName>
    </recommendedName>
</protein>
<dbReference type="Pfam" id="PF00172">
    <property type="entry name" value="Zn_clus"/>
    <property type="match status" value="1"/>
</dbReference>
<feature type="domain" description="Zn(2)-C6 fungal-type" evidence="4">
    <location>
        <begin position="26"/>
        <end position="56"/>
    </location>
</feature>
<dbReference type="GO" id="GO:0008270">
    <property type="term" value="F:zinc ion binding"/>
    <property type="evidence" value="ECO:0007669"/>
    <property type="project" value="InterPro"/>
</dbReference>
<reference evidence="5 6" key="1">
    <citation type="submission" date="2017-06" db="EMBL/GenBank/DDBJ databases">
        <title>Draft genome sequence of a variant of Elsinoe murrayae.</title>
        <authorList>
            <person name="Cheng Q."/>
        </authorList>
    </citation>
    <scope>NUCLEOTIDE SEQUENCE [LARGE SCALE GENOMIC DNA]</scope>
    <source>
        <strain evidence="5 6">CQ-2017a</strain>
    </source>
</reference>
<dbReference type="AlphaFoldDB" id="A0A2K1QRZ5"/>
<dbReference type="SUPFAM" id="SSF57701">
    <property type="entry name" value="Zn2/Cys6 DNA-binding domain"/>
    <property type="match status" value="1"/>
</dbReference>
<evidence type="ECO:0000256" key="3">
    <source>
        <dbReference type="SAM" id="MobiDB-lite"/>
    </source>
</evidence>
<dbReference type="InterPro" id="IPR036864">
    <property type="entry name" value="Zn2-C6_fun-type_DNA-bd_sf"/>
</dbReference>
<feature type="compositionally biased region" description="Low complexity" evidence="3">
    <location>
        <begin position="193"/>
        <end position="207"/>
    </location>
</feature>
<dbReference type="InterPro" id="IPR001138">
    <property type="entry name" value="Zn2Cys6_DnaBD"/>
</dbReference>
<evidence type="ECO:0000313" key="6">
    <source>
        <dbReference type="Proteomes" id="UP000243797"/>
    </source>
</evidence>
<evidence type="ECO:0000313" key="5">
    <source>
        <dbReference type="EMBL" id="PNS17857.1"/>
    </source>
</evidence>
<organism evidence="5 6">
    <name type="scientific">Sphaceloma murrayae</name>
    <dbReference type="NCBI Taxonomy" id="2082308"/>
    <lineage>
        <taxon>Eukaryota</taxon>
        <taxon>Fungi</taxon>
        <taxon>Dikarya</taxon>
        <taxon>Ascomycota</taxon>
        <taxon>Pezizomycotina</taxon>
        <taxon>Dothideomycetes</taxon>
        <taxon>Dothideomycetidae</taxon>
        <taxon>Myriangiales</taxon>
        <taxon>Elsinoaceae</taxon>
        <taxon>Sphaceloma</taxon>
    </lineage>
</organism>
<dbReference type="Proteomes" id="UP000243797">
    <property type="component" value="Unassembled WGS sequence"/>
</dbReference>
<keyword evidence="2" id="KW-0539">Nucleus</keyword>
<dbReference type="PANTHER" id="PTHR37534">
    <property type="entry name" value="TRANSCRIPTIONAL ACTIVATOR PROTEIN UGA3"/>
    <property type="match status" value="1"/>
</dbReference>
<sequence length="659" mass="73583">MAAPKTIPSKESKIAASKQHKRSRSGCFTCRLRRKKCDEAKPACKACKHLGLQCAYKRPQWWGNSDQRREQKEYIKEVIKHTQLQKKTQSMSQSHSLGSATPPGLCHSMSTPEGFSDSIIGSYSHSRAASIDQSPLTSDPSFHTLSPESYFAIPPHPHLGPPHHYSVYSPYDVDVKTERQIFVNDVPTRRDSTISSFSSFQPSSAHSTDQSPIPGESWGHPNYFDPSRESLSGEAMSFDFFDLPQDQMTPNLEAVVEVDEQDKPLLNHFVEQTSKLFFPVLDATQQGSARSGIILPALETNLSFRHCCLSVAGTHKKAIESPVSPDSPEIDHDIIRHRCATITELCNELNRDENHDQILETTLSLIFFPSCVGGPDDAMLPDIPWHHHLASAKSLIEILQFPELLKSGPMGRMGQAPFSMTLFAWVDILGATMRGKSPVLADLYRELNIAKRPIGLQELMGCDDMLMYLISEIACLEERRLEGMDEVMLCKYIEILGMQISMNEPTPNITIPAVAPNGLLRPKQLTQNLTSMFRLAARIYLCSMVPGFEHNSASTIGLVQGFVDAMSFIPPGPAGFDRSLAWPLLIAGSVSTQESSFRTMLVERYSVLENEQDVGSIARVKGILFDLWSTNDHFASDPNMSPMHWRDIMAQKHWDTLLI</sequence>
<keyword evidence="6" id="KW-1185">Reference proteome</keyword>
<dbReference type="PROSITE" id="PS00463">
    <property type="entry name" value="ZN2_CY6_FUNGAL_1"/>
    <property type="match status" value="1"/>
</dbReference>
<evidence type="ECO:0000259" key="4">
    <source>
        <dbReference type="PROSITE" id="PS50048"/>
    </source>
</evidence>
<dbReference type="PROSITE" id="PS50048">
    <property type="entry name" value="ZN2_CY6_FUNGAL_2"/>
    <property type="match status" value="1"/>
</dbReference>
<gene>
    <name evidence="5" type="ORF">CAC42_32</name>
</gene>
<proteinExistence type="predicted"/>
<dbReference type="GO" id="GO:0005634">
    <property type="term" value="C:nucleus"/>
    <property type="evidence" value="ECO:0007669"/>
    <property type="project" value="UniProtKB-SubCell"/>
</dbReference>
<dbReference type="SMART" id="SM00066">
    <property type="entry name" value="GAL4"/>
    <property type="match status" value="1"/>
</dbReference>
<dbReference type="PANTHER" id="PTHR37534:SF12">
    <property type="entry name" value="ZN(2)-C6 FUNGAL-TYPE DOMAIN-CONTAINING PROTEIN"/>
    <property type="match status" value="1"/>
</dbReference>